<dbReference type="CDD" id="cd09272">
    <property type="entry name" value="RNase_HI_RT_Ty1"/>
    <property type="match status" value="1"/>
</dbReference>
<dbReference type="PANTHER" id="PTHR11439">
    <property type="entry name" value="GAG-POL-RELATED RETROTRANSPOSON"/>
    <property type="match status" value="1"/>
</dbReference>
<proteinExistence type="predicted"/>
<dbReference type="EMBL" id="NBSK02000004">
    <property type="protein sequence ID" value="KAJ0209320.1"/>
    <property type="molecule type" value="Genomic_DNA"/>
</dbReference>
<feature type="domain" description="Reverse transcriptase Ty1/copia-type" evidence="1">
    <location>
        <begin position="1"/>
        <end position="50"/>
    </location>
</feature>
<keyword evidence="3" id="KW-1185">Reference proteome</keyword>
<accession>A0A9R1XCJ7</accession>
<dbReference type="Proteomes" id="UP000235145">
    <property type="component" value="Unassembled WGS sequence"/>
</dbReference>
<evidence type="ECO:0000259" key="1">
    <source>
        <dbReference type="Pfam" id="PF07727"/>
    </source>
</evidence>
<dbReference type="InterPro" id="IPR043502">
    <property type="entry name" value="DNA/RNA_pol_sf"/>
</dbReference>
<reference evidence="2 3" key="1">
    <citation type="journal article" date="2017" name="Nat. Commun.">
        <title>Genome assembly with in vitro proximity ligation data and whole-genome triplication in lettuce.</title>
        <authorList>
            <person name="Reyes-Chin-Wo S."/>
            <person name="Wang Z."/>
            <person name="Yang X."/>
            <person name="Kozik A."/>
            <person name="Arikit S."/>
            <person name="Song C."/>
            <person name="Xia L."/>
            <person name="Froenicke L."/>
            <person name="Lavelle D.O."/>
            <person name="Truco M.J."/>
            <person name="Xia R."/>
            <person name="Zhu S."/>
            <person name="Xu C."/>
            <person name="Xu H."/>
            <person name="Xu X."/>
            <person name="Cox K."/>
            <person name="Korf I."/>
            <person name="Meyers B.C."/>
            <person name="Michelmore R.W."/>
        </authorList>
    </citation>
    <scope>NUCLEOTIDE SEQUENCE [LARGE SCALE GENOMIC DNA]</scope>
    <source>
        <strain evidence="3">cv. Salinas</strain>
        <tissue evidence="2">Seedlings</tissue>
    </source>
</reference>
<dbReference type="AlphaFoldDB" id="A0A9R1XCJ7"/>
<evidence type="ECO:0000313" key="3">
    <source>
        <dbReference type="Proteomes" id="UP000235145"/>
    </source>
</evidence>
<dbReference type="SUPFAM" id="SSF56672">
    <property type="entry name" value="DNA/RNA polymerases"/>
    <property type="match status" value="1"/>
</dbReference>
<dbReference type="InterPro" id="IPR013103">
    <property type="entry name" value="RVT_2"/>
</dbReference>
<organism evidence="2 3">
    <name type="scientific">Lactuca sativa</name>
    <name type="common">Garden lettuce</name>
    <dbReference type="NCBI Taxonomy" id="4236"/>
    <lineage>
        <taxon>Eukaryota</taxon>
        <taxon>Viridiplantae</taxon>
        <taxon>Streptophyta</taxon>
        <taxon>Embryophyta</taxon>
        <taxon>Tracheophyta</taxon>
        <taxon>Spermatophyta</taxon>
        <taxon>Magnoliopsida</taxon>
        <taxon>eudicotyledons</taxon>
        <taxon>Gunneridae</taxon>
        <taxon>Pentapetalae</taxon>
        <taxon>asterids</taxon>
        <taxon>campanulids</taxon>
        <taxon>Asterales</taxon>
        <taxon>Asteraceae</taxon>
        <taxon>Cichorioideae</taxon>
        <taxon>Cichorieae</taxon>
        <taxon>Lactucinae</taxon>
        <taxon>Lactuca</taxon>
    </lineage>
</organism>
<comment type="caution">
    <text evidence="2">The sequence shown here is derived from an EMBL/GenBank/DDBJ whole genome shotgun (WGS) entry which is preliminary data.</text>
</comment>
<gene>
    <name evidence="2" type="ORF">LSAT_V11C400213930</name>
</gene>
<sequence>MHQLHVNNAFLHGDLDEEVYMKIPQGFSKEGDTRVCRLRKSPYGLRQASRNCGMQGCRSCSFPMEQNLKLDQSKDSPAVDASQYRRLIGRLLYLQATRPDIAFSVNILSQFVSDPRETHLNAVHRILRYLKATPGILVPGIGLYLEVRAPISRKTKKQSIVSRSSAEAEYRAMATSVSETLWLRWLLKHLEASPIGPTPLFCDNQAARHIANNPVFHERTKHLEMDCYFVR</sequence>
<dbReference type="Pfam" id="PF07727">
    <property type="entry name" value="RVT_2"/>
    <property type="match status" value="1"/>
</dbReference>
<dbReference type="PANTHER" id="PTHR11439:SF513">
    <property type="entry name" value="RNA-DIRECTED DNA POLYMERASE"/>
    <property type="match status" value="1"/>
</dbReference>
<protein>
    <recommendedName>
        <fullName evidence="1">Reverse transcriptase Ty1/copia-type domain-containing protein</fullName>
    </recommendedName>
</protein>
<name>A0A9R1XCJ7_LACSA</name>
<evidence type="ECO:0000313" key="2">
    <source>
        <dbReference type="EMBL" id="KAJ0209320.1"/>
    </source>
</evidence>